<dbReference type="SUPFAM" id="SSF52743">
    <property type="entry name" value="Subtilisin-like"/>
    <property type="match status" value="1"/>
</dbReference>
<feature type="domain" description="Peptidase S8/S53" evidence="2">
    <location>
        <begin position="1"/>
        <end position="47"/>
    </location>
</feature>
<dbReference type="PROSITE" id="PS51892">
    <property type="entry name" value="SUBTILASE"/>
    <property type="match status" value="1"/>
</dbReference>
<dbReference type="Pfam" id="PF00082">
    <property type="entry name" value="Peptidase_S8"/>
    <property type="match status" value="1"/>
</dbReference>
<keyword evidence="4" id="KW-1185">Reference proteome</keyword>
<dbReference type="GO" id="GO:0006508">
    <property type="term" value="P:proteolysis"/>
    <property type="evidence" value="ECO:0007669"/>
    <property type="project" value="InterPro"/>
</dbReference>
<dbReference type="InterPro" id="IPR000209">
    <property type="entry name" value="Peptidase_S8/S53_dom"/>
</dbReference>
<proteinExistence type="inferred from homology"/>
<sequence length="165" mass="17275">MAAPHVSAVAALMLSVNPSLTPAQVRTILQNTADWKPHMNSNEYGHGRLNAYSAVKHALPLQLEDHTFTSFSYPPAVTLTGSAHIFGSSTAESGLTITIPTGKVAVLDGSLSRTGSNHATMVIEGTLIMDEDAVLDGFTIEIGEQGFLLMRDNTAINGQGGSLAG</sequence>
<dbReference type="EMBL" id="CP027806">
    <property type="protein sequence ID" value="AXJ02147.1"/>
    <property type="molecule type" value="Genomic_DNA"/>
</dbReference>
<evidence type="ECO:0000313" key="4">
    <source>
        <dbReference type="Proteomes" id="UP000254808"/>
    </source>
</evidence>
<protein>
    <submittedName>
        <fullName evidence="3">Subtilase family protein</fullName>
    </submittedName>
</protein>
<dbReference type="InterPro" id="IPR036852">
    <property type="entry name" value="Peptidase_S8/S53_dom_sf"/>
</dbReference>
<comment type="similarity">
    <text evidence="1">Belongs to the peptidase S8 family.</text>
</comment>
<evidence type="ECO:0000313" key="3">
    <source>
        <dbReference type="EMBL" id="AXJ02147.1"/>
    </source>
</evidence>
<name>A0A345UNU5_9BACT</name>
<dbReference type="GO" id="GO:0004252">
    <property type="term" value="F:serine-type endopeptidase activity"/>
    <property type="evidence" value="ECO:0007669"/>
    <property type="project" value="InterPro"/>
</dbReference>
<evidence type="ECO:0000259" key="2">
    <source>
        <dbReference type="Pfam" id="PF00082"/>
    </source>
</evidence>
<accession>A0A345UNU5</accession>
<comment type="caution">
    <text evidence="1">Lacks conserved residue(s) required for the propagation of feature annotation.</text>
</comment>
<reference evidence="3 4" key="1">
    <citation type="submission" date="2018-03" db="EMBL/GenBank/DDBJ databases">
        <title>Phenotypic and genomic properties of Cyclonatronum proteinivorum gen. nov., sp. nov., a haloalkaliphilic bacteroidete from soda lakes possessing Na+-translocating rhodopsin.</title>
        <authorList>
            <person name="Toshchakov S.V."/>
            <person name="Korzhenkov A."/>
            <person name="Samarov N.I."/>
            <person name="Kublanov I.V."/>
            <person name="Muntyan M.S."/>
            <person name="Sorokin D.Y."/>
        </authorList>
    </citation>
    <scope>NUCLEOTIDE SEQUENCE [LARGE SCALE GENOMIC DNA]</scope>
    <source>
        <strain evidence="3 4">Omega</strain>
    </source>
</reference>
<dbReference type="KEGG" id="cprv:CYPRO_2909"/>
<dbReference type="OrthoDB" id="1055762at2"/>
<organism evidence="3 4">
    <name type="scientific">Cyclonatronum proteinivorum</name>
    <dbReference type="NCBI Taxonomy" id="1457365"/>
    <lineage>
        <taxon>Bacteria</taxon>
        <taxon>Pseudomonadati</taxon>
        <taxon>Balneolota</taxon>
        <taxon>Balneolia</taxon>
        <taxon>Balneolales</taxon>
        <taxon>Cyclonatronaceae</taxon>
        <taxon>Cyclonatronum</taxon>
    </lineage>
</organism>
<dbReference type="Proteomes" id="UP000254808">
    <property type="component" value="Chromosome"/>
</dbReference>
<dbReference type="AlphaFoldDB" id="A0A345UNU5"/>
<gene>
    <name evidence="3" type="ORF">CYPRO_2909</name>
</gene>
<dbReference type="Gene3D" id="3.40.50.200">
    <property type="entry name" value="Peptidase S8/S53 domain"/>
    <property type="match status" value="1"/>
</dbReference>
<evidence type="ECO:0000256" key="1">
    <source>
        <dbReference type="PROSITE-ProRule" id="PRU01240"/>
    </source>
</evidence>